<keyword evidence="2" id="KW-1185">Reference proteome</keyword>
<dbReference type="EMBL" id="JAYWIO010000008">
    <property type="protein sequence ID" value="KAK7246235.1"/>
    <property type="molecule type" value="Genomic_DNA"/>
</dbReference>
<proteinExistence type="predicted"/>
<protein>
    <submittedName>
        <fullName evidence="1">Uncharacterized protein</fullName>
    </submittedName>
</protein>
<reference evidence="1 2" key="1">
    <citation type="submission" date="2024-01" db="EMBL/GenBank/DDBJ databases">
        <title>The genomes of 5 underutilized Papilionoideae crops provide insights into root nodulation and disease resistanc.</title>
        <authorList>
            <person name="Yuan L."/>
        </authorList>
    </citation>
    <scope>NUCLEOTIDE SEQUENCE [LARGE SCALE GENOMIC DNA]</scope>
    <source>
        <strain evidence="1">ZHUSHIDOU_FW_LH</strain>
        <tissue evidence="1">Leaf</tissue>
    </source>
</reference>
<gene>
    <name evidence="1" type="ORF">RIF29_41096</name>
</gene>
<name>A0AAN9E9V0_CROPI</name>
<dbReference type="Proteomes" id="UP001372338">
    <property type="component" value="Unassembled WGS sequence"/>
</dbReference>
<evidence type="ECO:0000313" key="2">
    <source>
        <dbReference type="Proteomes" id="UP001372338"/>
    </source>
</evidence>
<dbReference type="AlphaFoldDB" id="A0AAN9E9V0"/>
<accession>A0AAN9E9V0</accession>
<comment type="caution">
    <text evidence="1">The sequence shown here is derived from an EMBL/GenBank/DDBJ whole genome shotgun (WGS) entry which is preliminary data.</text>
</comment>
<evidence type="ECO:0000313" key="1">
    <source>
        <dbReference type="EMBL" id="KAK7246235.1"/>
    </source>
</evidence>
<sequence length="98" mass="10666">MHVTRSRSSNLVNPLIIGRCDQKEAISSISSSSSGSETGADSSSLGMVAACFTIPWSSLKGYNSSSRLYKRHQFRCFICCLAEKACNNMLILILLDLS</sequence>
<organism evidence="1 2">
    <name type="scientific">Crotalaria pallida</name>
    <name type="common">Smooth rattlebox</name>
    <name type="synonym">Crotalaria striata</name>
    <dbReference type="NCBI Taxonomy" id="3830"/>
    <lineage>
        <taxon>Eukaryota</taxon>
        <taxon>Viridiplantae</taxon>
        <taxon>Streptophyta</taxon>
        <taxon>Embryophyta</taxon>
        <taxon>Tracheophyta</taxon>
        <taxon>Spermatophyta</taxon>
        <taxon>Magnoliopsida</taxon>
        <taxon>eudicotyledons</taxon>
        <taxon>Gunneridae</taxon>
        <taxon>Pentapetalae</taxon>
        <taxon>rosids</taxon>
        <taxon>fabids</taxon>
        <taxon>Fabales</taxon>
        <taxon>Fabaceae</taxon>
        <taxon>Papilionoideae</taxon>
        <taxon>50 kb inversion clade</taxon>
        <taxon>genistoids sensu lato</taxon>
        <taxon>core genistoids</taxon>
        <taxon>Crotalarieae</taxon>
        <taxon>Crotalaria</taxon>
    </lineage>
</organism>